<evidence type="ECO:0000256" key="1">
    <source>
        <dbReference type="SAM" id="MobiDB-lite"/>
    </source>
</evidence>
<keyword evidence="3" id="KW-1185">Reference proteome</keyword>
<sequence>MVEAPSSSEDAPNPSAPEQRVWGESHGAAAPHGVKQDCSALPWLGLPRESDGKFQYGMYRKEADDLHSVVSYLYWEKYDVAALVGHNKYGFNHRPTQPNCPAYEAGICKLQLIDTWHTSEERLIPSVRSLCVSFDI</sequence>
<evidence type="ECO:0000313" key="3">
    <source>
        <dbReference type="Proteomes" id="UP000244336"/>
    </source>
</evidence>
<name>A0A2T7EU92_9POAL</name>
<organism evidence="2 3">
    <name type="scientific">Panicum hallii var. hallii</name>
    <dbReference type="NCBI Taxonomy" id="1504633"/>
    <lineage>
        <taxon>Eukaryota</taxon>
        <taxon>Viridiplantae</taxon>
        <taxon>Streptophyta</taxon>
        <taxon>Embryophyta</taxon>
        <taxon>Tracheophyta</taxon>
        <taxon>Spermatophyta</taxon>
        <taxon>Magnoliopsida</taxon>
        <taxon>Liliopsida</taxon>
        <taxon>Poales</taxon>
        <taxon>Poaceae</taxon>
        <taxon>PACMAD clade</taxon>
        <taxon>Panicoideae</taxon>
        <taxon>Panicodae</taxon>
        <taxon>Paniceae</taxon>
        <taxon>Panicinae</taxon>
        <taxon>Panicum</taxon>
        <taxon>Panicum sect. Panicum</taxon>
    </lineage>
</organism>
<evidence type="ECO:0000313" key="2">
    <source>
        <dbReference type="EMBL" id="PUZ71408.1"/>
    </source>
</evidence>
<gene>
    <name evidence="2" type="ORF">GQ55_2G310800</name>
</gene>
<feature type="region of interest" description="Disordered" evidence="1">
    <location>
        <begin position="1"/>
        <end position="33"/>
    </location>
</feature>
<dbReference type="Proteomes" id="UP000244336">
    <property type="component" value="Chromosome 2"/>
</dbReference>
<dbReference type="EMBL" id="CM009750">
    <property type="protein sequence ID" value="PUZ71408.1"/>
    <property type="molecule type" value="Genomic_DNA"/>
</dbReference>
<accession>A0A2T7EU92</accession>
<protein>
    <submittedName>
        <fullName evidence="2">Uncharacterized protein</fullName>
    </submittedName>
</protein>
<reference evidence="2 3" key="1">
    <citation type="submission" date="2018-04" db="EMBL/GenBank/DDBJ databases">
        <title>WGS assembly of Panicum hallii var. hallii HAL2.</title>
        <authorList>
            <person name="Lovell J."/>
            <person name="Jenkins J."/>
            <person name="Lowry D."/>
            <person name="Mamidi S."/>
            <person name="Sreedasyam A."/>
            <person name="Weng X."/>
            <person name="Barry K."/>
            <person name="Bonette J."/>
            <person name="Campitelli B."/>
            <person name="Daum C."/>
            <person name="Gordon S."/>
            <person name="Gould B."/>
            <person name="Lipzen A."/>
            <person name="MacQueen A."/>
            <person name="Palacio-Mejia J."/>
            <person name="Plott C."/>
            <person name="Shakirov E."/>
            <person name="Shu S."/>
            <person name="Yoshinaga Y."/>
            <person name="Zane M."/>
            <person name="Rokhsar D."/>
            <person name="Grimwood J."/>
            <person name="Schmutz J."/>
            <person name="Juenger T."/>
        </authorList>
    </citation>
    <scope>NUCLEOTIDE SEQUENCE [LARGE SCALE GENOMIC DNA]</scope>
    <source>
        <strain evidence="3">cv. HAL2</strain>
    </source>
</reference>
<feature type="compositionally biased region" description="Polar residues" evidence="1">
    <location>
        <begin position="1"/>
        <end position="10"/>
    </location>
</feature>
<dbReference type="Gramene" id="PUZ71408">
    <property type="protein sequence ID" value="PUZ71408"/>
    <property type="gene ID" value="GQ55_2G310800"/>
</dbReference>
<dbReference type="AlphaFoldDB" id="A0A2T7EU92"/>
<dbReference type="OrthoDB" id="48317at2759"/>
<dbReference type="STRING" id="1504633.A0A2T7EU92"/>
<proteinExistence type="predicted"/>